<dbReference type="Gene3D" id="1.20.5.1180">
    <property type="entry name" value="Geminin coiled-coil domain"/>
    <property type="match status" value="1"/>
</dbReference>
<dbReference type="EnsemblMetazoa" id="CJA10130.2">
    <property type="protein sequence ID" value="CJA10130.2"/>
    <property type="gene ID" value="WBGene00129334"/>
</dbReference>
<evidence type="ECO:0008006" key="5">
    <source>
        <dbReference type="Google" id="ProtNLM"/>
    </source>
</evidence>
<dbReference type="EnsemblMetazoa" id="CJA10130.1">
    <property type="protein sequence ID" value="CJA10130.1"/>
    <property type="gene ID" value="WBGene00129334"/>
</dbReference>
<protein>
    <recommendedName>
        <fullName evidence="5">Geminin</fullName>
    </recommendedName>
</protein>
<evidence type="ECO:0000256" key="1">
    <source>
        <dbReference type="SAM" id="Coils"/>
    </source>
</evidence>
<dbReference type="Proteomes" id="UP000005237">
    <property type="component" value="Unassembled WGS sequence"/>
</dbReference>
<reference evidence="3" key="2">
    <citation type="submission" date="2022-06" db="UniProtKB">
        <authorList>
            <consortium name="EnsemblMetazoa"/>
        </authorList>
    </citation>
    <scope>IDENTIFICATION</scope>
    <source>
        <strain evidence="3">DF5081</strain>
    </source>
</reference>
<evidence type="ECO:0000313" key="3">
    <source>
        <dbReference type="EnsemblMetazoa" id="CJA10130.2"/>
    </source>
</evidence>
<evidence type="ECO:0000313" key="4">
    <source>
        <dbReference type="Proteomes" id="UP000005237"/>
    </source>
</evidence>
<name>A0A8R1DRE3_CAEJA</name>
<proteinExistence type="predicted"/>
<feature type="coiled-coil region" evidence="1">
    <location>
        <begin position="115"/>
        <end position="166"/>
    </location>
</feature>
<accession>A0A8R1DRE3</accession>
<keyword evidence="1" id="KW-0175">Coiled coil</keyword>
<dbReference type="AlphaFoldDB" id="A0A8R1DRE3"/>
<keyword evidence="4" id="KW-1185">Reference proteome</keyword>
<feature type="compositionally biased region" description="Polar residues" evidence="2">
    <location>
        <begin position="1"/>
        <end position="18"/>
    </location>
</feature>
<evidence type="ECO:0000256" key="2">
    <source>
        <dbReference type="SAM" id="MobiDB-lite"/>
    </source>
</evidence>
<dbReference type="OMA" id="NYLRVMA"/>
<feature type="region of interest" description="Disordered" evidence="2">
    <location>
        <begin position="1"/>
        <end position="25"/>
    </location>
</feature>
<organism evidence="3 4">
    <name type="scientific">Caenorhabditis japonica</name>
    <dbReference type="NCBI Taxonomy" id="281687"/>
    <lineage>
        <taxon>Eukaryota</taxon>
        <taxon>Metazoa</taxon>
        <taxon>Ecdysozoa</taxon>
        <taxon>Nematoda</taxon>
        <taxon>Chromadorea</taxon>
        <taxon>Rhabditida</taxon>
        <taxon>Rhabditina</taxon>
        <taxon>Rhabditomorpha</taxon>
        <taxon>Rhabditoidea</taxon>
        <taxon>Rhabditidae</taxon>
        <taxon>Peloderinae</taxon>
        <taxon>Caenorhabditis</taxon>
    </lineage>
</organism>
<reference evidence="4" key="1">
    <citation type="submission" date="2010-08" db="EMBL/GenBank/DDBJ databases">
        <authorList>
            <consortium name="Caenorhabditis japonica Sequencing Consortium"/>
            <person name="Wilson R.K."/>
        </authorList>
    </citation>
    <scope>NUCLEOTIDE SEQUENCE [LARGE SCALE GENOMIC DNA]</scope>
    <source>
        <strain evidence="4">DF5081</strain>
    </source>
</reference>
<dbReference type="SUPFAM" id="SSF111469">
    <property type="entry name" value="Geminin coiled-coil domain"/>
    <property type="match status" value="1"/>
</dbReference>
<sequence length="175" mass="19585">MSRIGLQQLSTSARNSPFGTEKSLFDGKKNVNVEPLKITKSLKKYQPITPSPLAKSPAVFNLSTAENKENAETQTVERHAISTQTNVTVRHVALPITPNDLCSDEPSANYLRVLADRLHEDLEEEKQRNARLVQELGDLDEKLQKIDDETEMLLEVIDDIEQEQNQADSGDGDDE</sequence>